<comment type="caution">
    <text evidence="4">The sequence shown here is derived from an EMBL/GenBank/DDBJ whole genome shotgun (WGS) entry which is preliminary data.</text>
</comment>
<name>A0A9P5ZQH5_PLEER</name>
<feature type="domain" description="DUF6533" evidence="3">
    <location>
        <begin position="17"/>
        <end position="55"/>
    </location>
</feature>
<dbReference type="EMBL" id="MU154651">
    <property type="protein sequence ID" value="KAF9490021.1"/>
    <property type="molecule type" value="Genomic_DNA"/>
</dbReference>
<dbReference type="InterPro" id="IPR045340">
    <property type="entry name" value="DUF6533"/>
</dbReference>
<keyword evidence="5" id="KW-1185">Reference proteome</keyword>
<dbReference type="OrthoDB" id="3267855at2759"/>
<feature type="transmembrane region" description="Helical" evidence="2">
    <location>
        <begin position="46"/>
        <end position="65"/>
    </location>
</feature>
<proteinExistence type="predicted"/>
<dbReference type="AlphaFoldDB" id="A0A9P5ZQH5"/>
<accession>A0A9P5ZQH5</accession>
<feature type="compositionally biased region" description="Polar residues" evidence="1">
    <location>
        <begin position="301"/>
        <end position="313"/>
    </location>
</feature>
<sequence length="332" mass="36115">MASKAATHYLQFDIQWSSLALLFYDYALTFPSEVKYIWGSKMRLSTFLYIFCRYALVANVLYLLAIANKLKQGCDTWYKIIGALSVFGRAAVIVTFTSRTYAIYARNTYILIYLGLIGAACIALDIMHVPGVRCVGSSSNPLANLLLSILMVIFEYSSAILTITRSLMAFRVGGRKQHAKGLMNLIFEQGVLYFSVISLFTTAAVILNVEAPAGFFQRLLNAFTLPLSGLLTARFLLHIRAYEHARSLSTETQTGASHHHAVGTLATFRAAAGGVMSSMVDQFGDDPVEAAQRQVQAEASGVTTAAASNSTDGPSAGIGMSHHLHKRDGNCV</sequence>
<feature type="transmembrane region" description="Helical" evidence="2">
    <location>
        <begin position="77"/>
        <end position="97"/>
    </location>
</feature>
<dbReference type="Pfam" id="PF20151">
    <property type="entry name" value="DUF6533"/>
    <property type="match status" value="1"/>
</dbReference>
<feature type="transmembrane region" description="Helical" evidence="2">
    <location>
        <begin position="185"/>
        <end position="207"/>
    </location>
</feature>
<feature type="transmembrane region" description="Helical" evidence="2">
    <location>
        <begin position="142"/>
        <end position="164"/>
    </location>
</feature>
<evidence type="ECO:0000313" key="4">
    <source>
        <dbReference type="EMBL" id="KAF9490021.1"/>
    </source>
</evidence>
<feature type="region of interest" description="Disordered" evidence="1">
    <location>
        <begin position="291"/>
        <end position="332"/>
    </location>
</feature>
<feature type="transmembrane region" description="Helical" evidence="2">
    <location>
        <begin position="109"/>
        <end position="130"/>
    </location>
</feature>
<feature type="transmembrane region" description="Helical" evidence="2">
    <location>
        <begin position="219"/>
        <end position="237"/>
    </location>
</feature>
<keyword evidence="2" id="KW-0812">Transmembrane</keyword>
<evidence type="ECO:0000256" key="1">
    <source>
        <dbReference type="SAM" id="MobiDB-lite"/>
    </source>
</evidence>
<protein>
    <recommendedName>
        <fullName evidence="3">DUF6533 domain-containing protein</fullName>
    </recommendedName>
</protein>
<reference evidence="4" key="1">
    <citation type="submission" date="2020-11" db="EMBL/GenBank/DDBJ databases">
        <authorList>
            <consortium name="DOE Joint Genome Institute"/>
            <person name="Ahrendt S."/>
            <person name="Riley R."/>
            <person name="Andreopoulos W."/>
            <person name="Labutti K."/>
            <person name="Pangilinan J."/>
            <person name="Ruiz-Duenas F.J."/>
            <person name="Barrasa J.M."/>
            <person name="Sanchez-Garcia M."/>
            <person name="Camarero S."/>
            <person name="Miyauchi S."/>
            <person name="Serrano A."/>
            <person name="Linde D."/>
            <person name="Babiker R."/>
            <person name="Drula E."/>
            <person name="Ayuso-Fernandez I."/>
            <person name="Pacheco R."/>
            <person name="Padilla G."/>
            <person name="Ferreira P."/>
            <person name="Barriuso J."/>
            <person name="Kellner H."/>
            <person name="Castanera R."/>
            <person name="Alfaro M."/>
            <person name="Ramirez L."/>
            <person name="Pisabarro A.G."/>
            <person name="Kuo A."/>
            <person name="Tritt A."/>
            <person name="Lipzen A."/>
            <person name="He G."/>
            <person name="Yan M."/>
            <person name="Ng V."/>
            <person name="Cullen D."/>
            <person name="Martin F."/>
            <person name="Rosso M.-N."/>
            <person name="Henrissat B."/>
            <person name="Hibbett D."/>
            <person name="Martinez A.T."/>
            <person name="Grigoriev I.V."/>
        </authorList>
    </citation>
    <scope>NUCLEOTIDE SEQUENCE</scope>
    <source>
        <strain evidence="4">ATCC 90797</strain>
    </source>
</reference>
<evidence type="ECO:0000256" key="2">
    <source>
        <dbReference type="SAM" id="Phobius"/>
    </source>
</evidence>
<evidence type="ECO:0000313" key="5">
    <source>
        <dbReference type="Proteomes" id="UP000807025"/>
    </source>
</evidence>
<dbReference type="Proteomes" id="UP000807025">
    <property type="component" value="Unassembled WGS sequence"/>
</dbReference>
<keyword evidence="2" id="KW-0472">Membrane</keyword>
<gene>
    <name evidence="4" type="ORF">BDN71DRAFT_1455163</name>
</gene>
<keyword evidence="2" id="KW-1133">Transmembrane helix</keyword>
<evidence type="ECO:0000259" key="3">
    <source>
        <dbReference type="Pfam" id="PF20151"/>
    </source>
</evidence>
<organism evidence="4 5">
    <name type="scientific">Pleurotus eryngii</name>
    <name type="common">Boletus of the steppes</name>
    <dbReference type="NCBI Taxonomy" id="5323"/>
    <lineage>
        <taxon>Eukaryota</taxon>
        <taxon>Fungi</taxon>
        <taxon>Dikarya</taxon>
        <taxon>Basidiomycota</taxon>
        <taxon>Agaricomycotina</taxon>
        <taxon>Agaricomycetes</taxon>
        <taxon>Agaricomycetidae</taxon>
        <taxon>Agaricales</taxon>
        <taxon>Pleurotineae</taxon>
        <taxon>Pleurotaceae</taxon>
        <taxon>Pleurotus</taxon>
    </lineage>
</organism>